<dbReference type="PANTHER" id="PTHR11252:SF0">
    <property type="entry name" value="POLYRIBONUCLEOTIDE NUCLEOTIDYLTRANSFERASE 1, MITOCHONDRIAL"/>
    <property type="match status" value="1"/>
</dbReference>
<dbReference type="GO" id="GO:0006402">
    <property type="term" value="P:mRNA catabolic process"/>
    <property type="evidence" value="ECO:0007669"/>
    <property type="project" value="UniProtKB-UniRule"/>
</dbReference>
<dbReference type="SMART" id="SM00322">
    <property type="entry name" value="KH"/>
    <property type="match status" value="1"/>
</dbReference>
<comment type="cofactor">
    <cofactor evidence="6">
        <name>Mg(2+)</name>
        <dbReference type="ChEBI" id="CHEBI:18420"/>
    </cofactor>
</comment>
<dbReference type="SUPFAM" id="SSF54211">
    <property type="entry name" value="Ribosomal protein S5 domain 2-like"/>
    <property type="match status" value="2"/>
</dbReference>
<comment type="function">
    <text evidence="6">Involved in mRNA degradation. Catalyzes the phosphorolysis of single-stranded polyribonucleotides processively in the 3'- to 5'-direction.</text>
</comment>
<dbReference type="Gene3D" id="2.40.50.140">
    <property type="entry name" value="Nucleic acid-binding proteins"/>
    <property type="match status" value="1"/>
</dbReference>
<dbReference type="FunFam" id="3.30.1370.10:FF:000001">
    <property type="entry name" value="Polyribonucleotide nucleotidyltransferase"/>
    <property type="match status" value="1"/>
</dbReference>
<dbReference type="Proteomes" id="UP000230238">
    <property type="component" value="Unassembled WGS sequence"/>
</dbReference>
<accession>A0A2M7RI31</accession>
<name>A0A2M7RI31_9BACT</name>
<protein>
    <recommendedName>
        <fullName evidence="6">Polyribonucleotide nucleotidyltransferase</fullName>
        <ecNumber evidence="6">2.7.7.8</ecNumber>
    </recommendedName>
    <alternativeName>
        <fullName evidence="6">Polynucleotide phosphorylase</fullName>
        <shortName evidence="6">PNPase</shortName>
    </alternativeName>
</protein>
<keyword evidence="6" id="KW-0460">Magnesium</keyword>
<dbReference type="EC" id="2.7.7.8" evidence="6"/>
<dbReference type="Pfam" id="PF00013">
    <property type="entry name" value="KH_1"/>
    <property type="match status" value="1"/>
</dbReference>
<dbReference type="PANTHER" id="PTHR11252">
    <property type="entry name" value="POLYRIBONUCLEOTIDE NUCLEOTIDYLTRANSFERASE"/>
    <property type="match status" value="1"/>
</dbReference>
<dbReference type="GO" id="GO:0005829">
    <property type="term" value="C:cytosol"/>
    <property type="evidence" value="ECO:0007669"/>
    <property type="project" value="TreeGrafter"/>
</dbReference>
<dbReference type="SUPFAM" id="SSF55666">
    <property type="entry name" value="Ribonuclease PH domain 2-like"/>
    <property type="match status" value="2"/>
</dbReference>
<proteinExistence type="inferred from homology"/>
<dbReference type="Gene3D" id="3.30.230.70">
    <property type="entry name" value="GHMP Kinase, N-terminal domain"/>
    <property type="match status" value="2"/>
</dbReference>
<feature type="binding site" evidence="6">
    <location>
        <position position="477"/>
    </location>
    <ligand>
        <name>Mg(2+)</name>
        <dbReference type="ChEBI" id="CHEBI:18420"/>
    </ligand>
</feature>
<sequence length="683" mass="75358">MDIKRKIFKTSLQGEEISLEISDLAHQANAAVIGCAGQTAVLATVVMGHEDVNLDYFPLVVDYEERFYAAGKIIGSRFIRREGRPSDEAILSGRLIDRTIRPFFDNRLRREVQIVVTVLAYDEKNDPDTIALLAASTALAISDIPWNGPVAGVKMTLSGKKGVGFFSGTNKKINMIEFEGQEASEEEVADIFQKAQEEIQKLIDFQKKIIQSEGKIKAAVCSKEPDIRIKKMVQEFVKPDLEKILYQDSKKQDKNLNLEEFKNSLFQHLIESGENAQSLNQAKDFFEEEIEHLVHKNILEKEKRPDGRKLDEVRDLYAEVGLFQKTHGSALFIRGDTQVLAITTLASPSAEQLVETMETSGHKRFMLHYNFPNFSVGETGRSRGPGRREIGHGALTAKALNYLIPSKDDFPYTIRVVAETLSSNGSSSMASVCASSLSLMDAGVPIKKPAVGISLGLMTDEKRENYKILTDIQGPEDHYGDMDLKIAGTIDGITAIQMDTKIDGINQEIFGKSLKQSKKAWRQILEFMNKVLAKPRPQISPSAPTILVLKVPVEKIGEIIGPGGRTIKGIIAAAGKEITIDTDQSGKVFVGGQDKTAVNRAYEMVKSIIKEYQVGEIVEGKVIKILEFGAIVDLGGGKDGMIHISELANGYTKKVEDIVKLGETVKAKIIRVEPDGHIALSLK</sequence>
<dbReference type="InterPro" id="IPR012162">
    <property type="entry name" value="PNPase"/>
</dbReference>
<feature type="binding site" evidence="6">
    <location>
        <position position="483"/>
    </location>
    <ligand>
        <name>Mg(2+)</name>
        <dbReference type="ChEBI" id="CHEBI:18420"/>
    </ligand>
</feature>
<comment type="subcellular location">
    <subcellularLocation>
        <location evidence="6">Cytoplasm</location>
    </subcellularLocation>
</comment>
<dbReference type="InterPro" id="IPR001247">
    <property type="entry name" value="ExoRNase_PH_dom1"/>
</dbReference>
<dbReference type="PIRSF" id="PIRSF005499">
    <property type="entry name" value="PNPase"/>
    <property type="match status" value="1"/>
</dbReference>
<reference evidence="9" key="1">
    <citation type="submission" date="2017-09" db="EMBL/GenBank/DDBJ databases">
        <title>Depth-based differentiation of microbial function through sediment-hosted aquifers and enrichment of novel symbionts in the deep terrestrial subsurface.</title>
        <authorList>
            <person name="Probst A.J."/>
            <person name="Ladd B."/>
            <person name="Jarett J.K."/>
            <person name="Geller-Mcgrath D.E."/>
            <person name="Sieber C.M.K."/>
            <person name="Emerson J.B."/>
            <person name="Anantharaman K."/>
            <person name="Thomas B.C."/>
            <person name="Malmstrom R."/>
            <person name="Stieglmeier M."/>
            <person name="Klingl A."/>
            <person name="Woyke T."/>
            <person name="Ryan C.M."/>
            <person name="Banfield J.F."/>
        </authorList>
    </citation>
    <scope>NUCLEOTIDE SEQUENCE [LARGE SCALE GENOMIC DNA]</scope>
</reference>
<dbReference type="InterPro" id="IPR003029">
    <property type="entry name" value="S1_domain"/>
</dbReference>
<evidence type="ECO:0000256" key="6">
    <source>
        <dbReference type="HAMAP-Rule" id="MF_01595"/>
    </source>
</evidence>
<dbReference type="InterPro" id="IPR012340">
    <property type="entry name" value="NA-bd_OB-fold"/>
</dbReference>
<dbReference type="SMART" id="SM00316">
    <property type="entry name" value="S1"/>
    <property type="match status" value="1"/>
</dbReference>
<evidence type="ECO:0000256" key="4">
    <source>
        <dbReference type="ARBA" id="ARBA00022695"/>
    </source>
</evidence>
<dbReference type="InterPro" id="IPR004087">
    <property type="entry name" value="KH_dom"/>
</dbReference>
<dbReference type="Pfam" id="PF01138">
    <property type="entry name" value="RNase_PH"/>
    <property type="match status" value="2"/>
</dbReference>
<dbReference type="Pfam" id="PF00575">
    <property type="entry name" value="S1"/>
    <property type="match status" value="1"/>
</dbReference>
<dbReference type="InterPro" id="IPR004088">
    <property type="entry name" value="KH_dom_type_1"/>
</dbReference>
<dbReference type="SUPFAM" id="SSF54791">
    <property type="entry name" value="Eukaryotic type KH-domain (KH-domain type I)"/>
    <property type="match status" value="1"/>
</dbReference>
<dbReference type="CDD" id="cd11364">
    <property type="entry name" value="RNase_PH_PNPase_2"/>
    <property type="match status" value="1"/>
</dbReference>
<keyword evidence="2 6" id="KW-0963">Cytoplasm</keyword>
<dbReference type="PROSITE" id="PS50084">
    <property type="entry name" value="KH_TYPE_1"/>
    <property type="match status" value="1"/>
</dbReference>
<dbReference type="InterPro" id="IPR036345">
    <property type="entry name" value="ExoRNase_PH_dom2_sf"/>
</dbReference>
<evidence type="ECO:0000313" key="8">
    <source>
        <dbReference type="EMBL" id="PIY96403.1"/>
    </source>
</evidence>
<keyword evidence="3 6" id="KW-0808">Transferase</keyword>
<keyword evidence="4 6" id="KW-0548">Nucleotidyltransferase</keyword>
<dbReference type="PROSITE" id="PS50126">
    <property type="entry name" value="S1"/>
    <property type="match status" value="1"/>
</dbReference>
<dbReference type="GO" id="GO:0006396">
    <property type="term" value="P:RNA processing"/>
    <property type="evidence" value="ECO:0007669"/>
    <property type="project" value="InterPro"/>
</dbReference>
<dbReference type="SUPFAM" id="SSF46915">
    <property type="entry name" value="Polynucleotide phosphorylase/guanosine pentaphosphate synthase (PNPase/GPSI), domain 3"/>
    <property type="match status" value="1"/>
</dbReference>
<dbReference type="SUPFAM" id="SSF50249">
    <property type="entry name" value="Nucleic acid-binding proteins"/>
    <property type="match status" value="1"/>
</dbReference>
<evidence type="ECO:0000256" key="1">
    <source>
        <dbReference type="ARBA" id="ARBA00007404"/>
    </source>
</evidence>
<dbReference type="GO" id="GO:0003723">
    <property type="term" value="F:RNA binding"/>
    <property type="evidence" value="ECO:0007669"/>
    <property type="project" value="UniProtKB-UniRule"/>
</dbReference>
<organism evidence="8 9">
    <name type="scientific">Candidatus Jorgensenbacteria bacterium CG_4_10_14_0_8_um_filter_39_13</name>
    <dbReference type="NCBI Taxonomy" id="1974589"/>
    <lineage>
        <taxon>Bacteria</taxon>
        <taxon>Candidatus Joergenseniibacteriota</taxon>
    </lineage>
</organism>
<dbReference type="InterPro" id="IPR036612">
    <property type="entry name" value="KH_dom_type_1_sf"/>
</dbReference>
<dbReference type="InterPro" id="IPR020568">
    <property type="entry name" value="Ribosomal_Su5_D2-typ_SF"/>
</dbReference>
<dbReference type="InterPro" id="IPR036456">
    <property type="entry name" value="PNPase_PH_RNA-bd_sf"/>
</dbReference>
<keyword evidence="6" id="KW-0479">Metal-binding</keyword>
<dbReference type="InterPro" id="IPR027408">
    <property type="entry name" value="PNPase/RNase_PH_dom_sf"/>
</dbReference>
<dbReference type="GO" id="GO:0000287">
    <property type="term" value="F:magnesium ion binding"/>
    <property type="evidence" value="ECO:0007669"/>
    <property type="project" value="UniProtKB-UniRule"/>
</dbReference>
<dbReference type="PROSITE" id="PS51257">
    <property type="entry name" value="PROKAR_LIPOPROTEIN"/>
    <property type="match status" value="1"/>
</dbReference>
<dbReference type="AlphaFoldDB" id="A0A2M7RI31"/>
<comment type="similarity">
    <text evidence="1 6">Belongs to the polyribonucleotide nucleotidyltransferase family.</text>
</comment>
<gene>
    <name evidence="6" type="primary">pnp</name>
    <name evidence="8" type="ORF">COY65_00700</name>
</gene>
<evidence type="ECO:0000256" key="2">
    <source>
        <dbReference type="ARBA" id="ARBA00022490"/>
    </source>
</evidence>
<dbReference type="HAMAP" id="MF_01595">
    <property type="entry name" value="PNPase"/>
    <property type="match status" value="1"/>
</dbReference>
<dbReference type="Pfam" id="PF03726">
    <property type="entry name" value="PNPase"/>
    <property type="match status" value="1"/>
</dbReference>
<evidence type="ECO:0000313" key="9">
    <source>
        <dbReference type="Proteomes" id="UP000230238"/>
    </source>
</evidence>
<dbReference type="Gene3D" id="3.30.1370.10">
    <property type="entry name" value="K Homology domain, type 1"/>
    <property type="match status" value="1"/>
</dbReference>
<feature type="domain" description="S1 motif" evidence="7">
    <location>
        <begin position="615"/>
        <end position="683"/>
    </location>
</feature>
<comment type="catalytic activity">
    <reaction evidence="6">
        <text>RNA(n+1) + phosphate = RNA(n) + a ribonucleoside 5'-diphosphate</text>
        <dbReference type="Rhea" id="RHEA:22096"/>
        <dbReference type="Rhea" id="RHEA-COMP:14527"/>
        <dbReference type="Rhea" id="RHEA-COMP:17342"/>
        <dbReference type="ChEBI" id="CHEBI:43474"/>
        <dbReference type="ChEBI" id="CHEBI:57930"/>
        <dbReference type="ChEBI" id="CHEBI:140395"/>
        <dbReference type="EC" id="2.7.7.8"/>
    </reaction>
</comment>
<evidence type="ECO:0000256" key="3">
    <source>
        <dbReference type="ARBA" id="ARBA00022679"/>
    </source>
</evidence>
<dbReference type="CDD" id="cd02393">
    <property type="entry name" value="KH-I_PNPase"/>
    <property type="match status" value="1"/>
</dbReference>
<comment type="caution">
    <text evidence="8">The sequence shown here is derived from an EMBL/GenBank/DDBJ whole genome shotgun (WGS) entry which is preliminary data.</text>
</comment>
<evidence type="ECO:0000259" key="7">
    <source>
        <dbReference type="PROSITE" id="PS50126"/>
    </source>
</evidence>
<dbReference type="NCBIfam" id="TIGR03591">
    <property type="entry name" value="polynuc_phos"/>
    <property type="match status" value="1"/>
</dbReference>
<dbReference type="EMBL" id="PFME01000010">
    <property type="protein sequence ID" value="PIY96403.1"/>
    <property type="molecule type" value="Genomic_DNA"/>
</dbReference>
<dbReference type="InterPro" id="IPR015848">
    <property type="entry name" value="PNPase_PH_RNA-bd_bac/org-type"/>
</dbReference>
<dbReference type="GO" id="GO:0004654">
    <property type="term" value="F:polyribonucleotide nucleotidyltransferase activity"/>
    <property type="evidence" value="ECO:0007669"/>
    <property type="project" value="UniProtKB-UniRule"/>
</dbReference>
<dbReference type="GO" id="GO:0000175">
    <property type="term" value="F:3'-5'-RNA exonuclease activity"/>
    <property type="evidence" value="ECO:0007669"/>
    <property type="project" value="TreeGrafter"/>
</dbReference>
<evidence type="ECO:0000256" key="5">
    <source>
        <dbReference type="ARBA" id="ARBA00022884"/>
    </source>
</evidence>
<keyword evidence="5 6" id="KW-0694">RNA-binding</keyword>
<dbReference type="NCBIfam" id="NF008805">
    <property type="entry name" value="PRK11824.1"/>
    <property type="match status" value="1"/>
</dbReference>